<keyword evidence="3" id="KW-0328">Glycosyltransferase</keyword>
<dbReference type="Proteomes" id="UP001589691">
    <property type="component" value="Unassembled WGS sequence"/>
</dbReference>
<reference evidence="3 4" key="1">
    <citation type="submission" date="2024-09" db="EMBL/GenBank/DDBJ databases">
        <authorList>
            <person name="Sun Q."/>
            <person name="Mori K."/>
        </authorList>
    </citation>
    <scope>NUCLEOTIDE SEQUENCE [LARGE SCALE GENOMIC DNA]</scope>
    <source>
        <strain evidence="3 4">TBRC 4576</strain>
    </source>
</reference>
<feature type="domain" description="Glycosyl transferase family 1" evidence="1">
    <location>
        <begin position="180"/>
        <end position="328"/>
    </location>
</feature>
<dbReference type="EMBL" id="JBHLZY010000020">
    <property type="protein sequence ID" value="MFB9769770.1"/>
    <property type="molecule type" value="Genomic_DNA"/>
</dbReference>
<dbReference type="PANTHER" id="PTHR45947">
    <property type="entry name" value="SULFOQUINOVOSYL TRANSFERASE SQD2"/>
    <property type="match status" value="1"/>
</dbReference>
<protein>
    <submittedName>
        <fullName evidence="3">Glycosyltransferase</fullName>
        <ecNumber evidence="3">2.4.-.-</ecNumber>
    </submittedName>
</protein>
<keyword evidence="4" id="KW-1185">Reference proteome</keyword>
<comment type="caution">
    <text evidence="3">The sequence shown here is derived from an EMBL/GenBank/DDBJ whole genome shotgun (WGS) entry which is preliminary data.</text>
</comment>
<evidence type="ECO:0000313" key="4">
    <source>
        <dbReference type="Proteomes" id="UP001589691"/>
    </source>
</evidence>
<evidence type="ECO:0000259" key="1">
    <source>
        <dbReference type="Pfam" id="PF00534"/>
    </source>
</evidence>
<dbReference type="InterPro" id="IPR001296">
    <property type="entry name" value="Glyco_trans_1"/>
</dbReference>
<dbReference type="SUPFAM" id="SSF53756">
    <property type="entry name" value="UDP-Glycosyltransferase/glycogen phosphorylase"/>
    <property type="match status" value="1"/>
</dbReference>
<keyword evidence="3" id="KW-0808">Transferase</keyword>
<feature type="domain" description="Glycosyltransferase subfamily 4-like N-terminal" evidence="2">
    <location>
        <begin position="13"/>
        <end position="171"/>
    </location>
</feature>
<accession>A0ABV5WUG1</accession>
<dbReference type="GO" id="GO:0016757">
    <property type="term" value="F:glycosyltransferase activity"/>
    <property type="evidence" value="ECO:0007669"/>
    <property type="project" value="UniProtKB-KW"/>
</dbReference>
<sequence length="375" mass="42877">MKRILLIGMTSGIGGVETFITNLLKNIDKTEFQVDLLLYQRPNDKYAEIIKTNVHKVFYVNSVRHKPLKWLANIIYFYAKNKYDVVHINECSAKTFLYAWPVAFLRKTKLIVHSHNGSDDSRMLHYMLRPFQQVTTAARWSCSDKASRWMFGNNYARKYNVTVIQNGIDTKKYRFTNDVRSEYRKALNISDDQIVLGSIARLEKQKNHTFLLDIFKSFLITHPNSLLLIIGDGSLKQQLIKKANSQGMSRNVCFLGNRNDIPKLLQVIDVLVMPSLYEGLPFVGMEAQASGVPIVASNTVDHNLDITGKVSFISLDSNPIDWVKAIDQGLVISSDAKEYEVIDKEFSDAGYLLQDTVSEVEDQYIRLCSMIKEKE</sequence>
<dbReference type="Pfam" id="PF00534">
    <property type="entry name" value="Glycos_transf_1"/>
    <property type="match status" value="1"/>
</dbReference>
<dbReference type="InterPro" id="IPR028098">
    <property type="entry name" value="Glyco_trans_4-like_N"/>
</dbReference>
<dbReference type="Gene3D" id="3.40.50.2000">
    <property type="entry name" value="Glycogen Phosphorylase B"/>
    <property type="match status" value="2"/>
</dbReference>
<dbReference type="InterPro" id="IPR050194">
    <property type="entry name" value="Glycosyltransferase_grp1"/>
</dbReference>
<dbReference type="Pfam" id="PF13439">
    <property type="entry name" value="Glyco_transf_4"/>
    <property type="match status" value="1"/>
</dbReference>
<name>A0ABV5WUG1_9LACO</name>
<dbReference type="RefSeq" id="WP_137641493.1">
    <property type="nucleotide sequence ID" value="NZ_BJEA01000001.1"/>
</dbReference>
<gene>
    <name evidence="3" type="ORF">ACFFLI_07830</name>
</gene>
<evidence type="ECO:0000259" key="2">
    <source>
        <dbReference type="Pfam" id="PF13439"/>
    </source>
</evidence>
<dbReference type="PANTHER" id="PTHR45947:SF3">
    <property type="entry name" value="SULFOQUINOVOSYL TRANSFERASE SQD2"/>
    <property type="match status" value="1"/>
</dbReference>
<evidence type="ECO:0000313" key="3">
    <source>
        <dbReference type="EMBL" id="MFB9769770.1"/>
    </source>
</evidence>
<proteinExistence type="predicted"/>
<dbReference type="EC" id="2.4.-.-" evidence="3"/>
<organism evidence="3 4">
    <name type="scientific">Lactiplantibacillus modestisalitolerans</name>
    <dbReference type="NCBI Taxonomy" id="1457219"/>
    <lineage>
        <taxon>Bacteria</taxon>
        <taxon>Bacillati</taxon>
        <taxon>Bacillota</taxon>
        <taxon>Bacilli</taxon>
        <taxon>Lactobacillales</taxon>
        <taxon>Lactobacillaceae</taxon>
        <taxon>Lactiplantibacillus</taxon>
    </lineage>
</organism>